<evidence type="ECO:0000259" key="1">
    <source>
        <dbReference type="Pfam" id="PF06985"/>
    </source>
</evidence>
<reference evidence="2 3" key="1">
    <citation type="submission" date="2017-03" db="EMBL/GenBank/DDBJ databases">
        <title>Genomes of endolithic fungi from Antarctica.</title>
        <authorList>
            <person name="Coleine C."/>
            <person name="Masonjones S."/>
            <person name="Stajich J.E."/>
        </authorList>
    </citation>
    <scope>NUCLEOTIDE SEQUENCE [LARGE SCALE GENOMIC DNA]</scope>
    <source>
        <strain evidence="2 3">CCFEE 6314</strain>
    </source>
</reference>
<dbReference type="PANTHER" id="PTHR24148:SF64">
    <property type="entry name" value="HETEROKARYON INCOMPATIBILITY DOMAIN-CONTAINING PROTEIN"/>
    <property type="match status" value="1"/>
</dbReference>
<dbReference type="Pfam" id="PF06985">
    <property type="entry name" value="HET"/>
    <property type="match status" value="1"/>
</dbReference>
<dbReference type="EMBL" id="NAJM01000002">
    <property type="protein sequence ID" value="RVX75467.1"/>
    <property type="molecule type" value="Genomic_DNA"/>
</dbReference>
<dbReference type="InterPro" id="IPR010730">
    <property type="entry name" value="HET"/>
</dbReference>
<proteinExistence type="predicted"/>
<organism evidence="2 3">
    <name type="scientific">Exophiala mesophila</name>
    <name type="common">Black yeast-like fungus</name>
    <dbReference type="NCBI Taxonomy" id="212818"/>
    <lineage>
        <taxon>Eukaryota</taxon>
        <taxon>Fungi</taxon>
        <taxon>Dikarya</taxon>
        <taxon>Ascomycota</taxon>
        <taxon>Pezizomycotina</taxon>
        <taxon>Eurotiomycetes</taxon>
        <taxon>Chaetothyriomycetidae</taxon>
        <taxon>Chaetothyriales</taxon>
        <taxon>Herpotrichiellaceae</taxon>
        <taxon>Exophiala</taxon>
    </lineage>
</organism>
<dbReference type="Proteomes" id="UP000288859">
    <property type="component" value="Unassembled WGS sequence"/>
</dbReference>
<accession>A0A438NI99</accession>
<dbReference type="PANTHER" id="PTHR24148">
    <property type="entry name" value="ANKYRIN REPEAT DOMAIN-CONTAINING PROTEIN 39 HOMOLOG-RELATED"/>
    <property type="match status" value="1"/>
</dbReference>
<protein>
    <recommendedName>
        <fullName evidence="1">Heterokaryon incompatibility domain-containing protein</fullName>
    </recommendedName>
</protein>
<name>A0A438NI99_EXOME</name>
<gene>
    <name evidence="2" type="ORF">B0A52_00820</name>
</gene>
<evidence type="ECO:0000313" key="2">
    <source>
        <dbReference type="EMBL" id="RVX75467.1"/>
    </source>
</evidence>
<dbReference type="VEuPathDB" id="FungiDB:PV10_00296"/>
<dbReference type="InterPro" id="IPR052895">
    <property type="entry name" value="HetReg/Transcr_Mod"/>
</dbReference>
<sequence>MASASRIWPPLPSNDYFRLFILEPSTSHRAPLSGRLEVYPISRCPHYLALSHAWGAANDMAPVFIGGKRHQITASLQVNIRHLRRSNHTRALWCDSICINQFDGVEKAFQIQVMHAVFANADSVNVCLSSDSDTVLRSLEIIQATDKVSDLRRAKIDGKPFGEQHVQTLTTLAREPWWYRLWVIQEFTLGKYVTFQASKESVDYYTILNFAKKWNAYVKSTAGTKSWFLEDGEVKLDLVMSRIERMQVLRSTFGPVAGENRPRRDRRVSEFFRILSDSRDRQVTDPRDRVYGLLALLDLTFGRDFSIRPDYTLHPGVIYTQFAFEYMRASRSLLLLQQTCQSVNSITSIPSWVPDWTSPYDFGTERSRVMLSRDRPFRASGKKEFDASLIHEHSLVCSAYMFDTVDILGNINEMTFYTTDFLPTLAVVQDWEGLCEDVLGPLDRTRYATGLETVGAAFWRTIVTDRMSPEFQTRPTKLSSALKDELRQHEEVYPKTRLFTSETTAMRNSIGKRRLIFTRQGYIALAPPDTESGDCIFMLAGGNVAYVLRELSQQQPVDGHEDDDDIDDDIDGDAVMLNQESLRYCYIGDCYVHGIMYGEATENLHDGDWRRIFID</sequence>
<dbReference type="AlphaFoldDB" id="A0A438NI99"/>
<dbReference type="OrthoDB" id="4106239at2759"/>
<evidence type="ECO:0000313" key="3">
    <source>
        <dbReference type="Proteomes" id="UP000288859"/>
    </source>
</evidence>
<comment type="caution">
    <text evidence="2">The sequence shown here is derived from an EMBL/GenBank/DDBJ whole genome shotgun (WGS) entry which is preliminary data.</text>
</comment>
<feature type="domain" description="Heterokaryon incompatibility" evidence="1">
    <location>
        <begin position="47"/>
        <end position="186"/>
    </location>
</feature>